<evidence type="ECO:0000313" key="2">
    <source>
        <dbReference type="Proteomes" id="UP000270296"/>
    </source>
</evidence>
<reference evidence="1 2" key="2">
    <citation type="submission" date="2018-11" db="EMBL/GenBank/DDBJ databases">
        <authorList>
            <consortium name="Pathogen Informatics"/>
        </authorList>
    </citation>
    <scope>NUCLEOTIDE SEQUENCE [LARGE SCALE GENOMIC DNA]</scope>
</reference>
<dbReference type="Proteomes" id="UP000270296">
    <property type="component" value="Unassembled WGS sequence"/>
</dbReference>
<accession>A0A183I9L7</accession>
<evidence type="ECO:0000313" key="3">
    <source>
        <dbReference type="WBParaSite" id="SBAD_0000032901-mRNA-1"/>
    </source>
</evidence>
<organism evidence="3">
    <name type="scientific">Soboliphyme baturini</name>
    <dbReference type="NCBI Taxonomy" id="241478"/>
    <lineage>
        <taxon>Eukaryota</taxon>
        <taxon>Metazoa</taxon>
        <taxon>Ecdysozoa</taxon>
        <taxon>Nematoda</taxon>
        <taxon>Enoplea</taxon>
        <taxon>Dorylaimia</taxon>
        <taxon>Dioctophymatida</taxon>
        <taxon>Dioctophymatoidea</taxon>
        <taxon>Soboliphymatidae</taxon>
        <taxon>Soboliphyme</taxon>
    </lineage>
</organism>
<gene>
    <name evidence="1" type="ORF">SBAD_LOCUS311</name>
</gene>
<protein>
    <submittedName>
        <fullName evidence="3">Transposase</fullName>
    </submittedName>
</protein>
<sequence>MMKRFYDTNPSFQRYSTAFNRQLETVRSNVKWMKHNYARISQWFQKAAQSSWTMADPKLKSRKHGAVALDVVAERS</sequence>
<dbReference type="WBParaSite" id="SBAD_0000032901-mRNA-1">
    <property type="protein sequence ID" value="SBAD_0000032901-mRNA-1"/>
    <property type="gene ID" value="SBAD_0000032901"/>
</dbReference>
<keyword evidence="2" id="KW-1185">Reference proteome</keyword>
<dbReference type="Gene3D" id="1.25.50.20">
    <property type="match status" value="1"/>
</dbReference>
<dbReference type="AlphaFoldDB" id="A0A183I9L7"/>
<proteinExistence type="predicted"/>
<evidence type="ECO:0000313" key="1">
    <source>
        <dbReference type="EMBL" id="VDO82190.1"/>
    </source>
</evidence>
<dbReference type="EMBL" id="UZAM01000641">
    <property type="protein sequence ID" value="VDO82190.1"/>
    <property type="molecule type" value="Genomic_DNA"/>
</dbReference>
<reference evidence="3" key="1">
    <citation type="submission" date="2016-06" db="UniProtKB">
        <authorList>
            <consortium name="WormBaseParasite"/>
        </authorList>
    </citation>
    <scope>IDENTIFICATION</scope>
</reference>
<name>A0A183I9L7_9BILA</name>